<feature type="chain" id="PRO_5030716092" description="GEX2 N-terminal Ig-like domain-containing protein" evidence="4">
    <location>
        <begin position="22"/>
        <end position="1149"/>
    </location>
</feature>
<proteinExistence type="predicted"/>
<dbReference type="GO" id="GO:0030036">
    <property type="term" value="P:actin cytoskeleton organization"/>
    <property type="evidence" value="ECO:0007669"/>
    <property type="project" value="InterPro"/>
</dbReference>
<dbReference type="Pfam" id="PF23616">
    <property type="entry name" value="Ig_GEX2_N"/>
    <property type="match status" value="2"/>
</dbReference>
<accession>A0A803MM58</accession>
<evidence type="ECO:0000256" key="3">
    <source>
        <dbReference type="SAM" id="Phobius"/>
    </source>
</evidence>
<keyword evidence="1" id="KW-0677">Repeat</keyword>
<dbReference type="InterPro" id="IPR044801">
    <property type="entry name" value="Filamin"/>
</dbReference>
<keyword evidence="3" id="KW-0472">Membrane</keyword>
<reference evidence="6" key="2">
    <citation type="submission" date="2021-03" db="UniProtKB">
        <authorList>
            <consortium name="EnsemblPlants"/>
        </authorList>
    </citation>
    <scope>IDENTIFICATION</scope>
</reference>
<feature type="repeat" description="Filamin" evidence="2">
    <location>
        <begin position="352"/>
        <end position="500"/>
    </location>
</feature>
<dbReference type="InterPro" id="IPR017868">
    <property type="entry name" value="Filamin/ABP280_repeat-like"/>
</dbReference>
<keyword evidence="3" id="KW-1133">Transmembrane helix</keyword>
<feature type="domain" description="GEX2 N-terminal Ig-like" evidence="5">
    <location>
        <begin position="138"/>
        <end position="241"/>
    </location>
</feature>
<keyword evidence="4" id="KW-0732">Signal</keyword>
<evidence type="ECO:0000256" key="1">
    <source>
        <dbReference type="ARBA" id="ARBA00022737"/>
    </source>
</evidence>
<feature type="repeat" description="Filamin" evidence="2">
    <location>
        <begin position="570"/>
        <end position="608"/>
    </location>
</feature>
<evidence type="ECO:0000256" key="2">
    <source>
        <dbReference type="PROSITE-ProRule" id="PRU00087"/>
    </source>
</evidence>
<reference evidence="6" key="1">
    <citation type="journal article" date="2017" name="Nature">
        <title>The genome of Chenopodium quinoa.</title>
        <authorList>
            <person name="Jarvis D.E."/>
            <person name="Ho Y.S."/>
            <person name="Lightfoot D.J."/>
            <person name="Schmoeckel S.M."/>
            <person name="Li B."/>
            <person name="Borm T.J.A."/>
            <person name="Ohyanagi H."/>
            <person name="Mineta K."/>
            <person name="Michell C.T."/>
            <person name="Saber N."/>
            <person name="Kharbatia N.M."/>
            <person name="Rupper R.R."/>
            <person name="Sharp A.R."/>
            <person name="Dally N."/>
            <person name="Boughton B.A."/>
            <person name="Woo Y.H."/>
            <person name="Gao G."/>
            <person name="Schijlen E.G.W.M."/>
            <person name="Guo X."/>
            <person name="Momin A.A."/>
            <person name="Negrao S."/>
            <person name="Al-Babili S."/>
            <person name="Gehring C."/>
            <person name="Roessner U."/>
            <person name="Jung C."/>
            <person name="Murphy K."/>
            <person name="Arold S.T."/>
            <person name="Gojobori T."/>
            <person name="van der Linden C.G."/>
            <person name="van Loo E.N."/>
            <person name="Jellen E.N."/>
            <person name="Maughan P.J."/>
            <person name="Tester M."/>
        </authorList>
    </citation>
    <scope>NUCLEOTIDE SEQUENCE [LARGE SCALE GENOMIC DNA]</scope>
    <source>
        <strain evidence="6">cv. PI 614886</strain>
    </source>
</reference>
<evidence type="ECO:0000313" key="6">
    <source>
        <dbReference type="EnsemblPlants" id="AUR62032020-RA:cds"/>
    </source>
</evidence>
<keyword evidence="7" id="KW-1185">Reference proteome</keyword>
<dbReference type="AlphaFoldDB" id="A0A803MM58"/>
<dbReference type="EnsemblPlants" id="AUR62032020-RA">
    <property type="protein sequence ID" value="AUR62032020-RA:cds"/>
    <property type="gene ID" value="AUR62032020"/>
</dbReference>
<feature type="signal peptide" evidence="4">
    <location>
        <begin position="1"/>
        <end position="21"/>
    </location>
</feature>
<sequence length="1149" mass="127292">MVQVFIHGFLLLVFAFGSILADPYDESKPAFVFSWLEGDTYITGDTATIKIKIIGNFDPNSYNVSFNPTVSVNEKAGNSTFISGLSLNFGDDLNSWTITFVPILVGVFNVLITDDHFRVLDSSLHFFVNPGKMNPTVSIVSWMDYVNEFVAGTRAMALILPKDAFGNTIPSTNAELNSFIFDVSESFVNSSAANVLSVTSLGWNDHGYLRIEFIASSAGDLLLQVQWHNQTLRGSPLPFKVHPGPIDVSKCEAKWKYGTNISQYQSEVEIFIYQRDLYGNLVPGFYPFDAEIFEKSTKLSIPVPDLNFSIFSQEIQLLTFRAVEPGNFLLTIYDAKHNTSISNMPYEFSVSIGDCDGFNSIVNGSGLNNSVAGQEARFSVYLKDAYQYPCPVEMNMLQVQISCPADAYMVLPTIYPLEESNGIKSPKHLTLGVMSPIEVSPSPSIDHGNNTDDRLFSLSKSIGTKQIVSDTYGVLYTPERSGSYEILILCGNIPLNGGELWKKEVQAGEVNMSMSGVVKYAPKVQKVVRNEVVIQLMDSFSNPVLSQQSKLKLEIGSINHSDFVTWMFLDNNNGSYTGQFQANDTGTYELCATFDGKKFLPCPFGINAYSTEYFPEARDDSISVWEDESISFDALENDYFAGENASIIAFSNRGMGDGVKLSNVLFCFNLGITPNSGSVLLNGLLFRYTPYKGFYGNDSFSYTICDLNGNTASASINISVLSVPPQLMSLPTSLKGTEDVLCPKFGGFHGIEVEYPDALENISVTLSANSGTIFLASMMMQFWEPIWSEFFARRDGEEAKALTLSGHVDVINMALQSIQYLGYLDSTDAMIYIDFLNENFYGNDTIKVSARNKNGVTDLNITVCVEPVNDHPFILTPEYITIEENEKIGSLIYKKGRNKLEFSIGDPDVLHFPGNKSNFMVIFSMELTSGILEAILPVQLINTTELKLKNSYQWQPLQTFVTISDHLVVKAKGLRFLATVDDCNNIVQQLKYHATEYAAILKMVINDMGNYGCFPDCAKNVSKPLLAEVNVNLIKRRPLNSKATHALGFMIILEFLGVLSLGGLLLFYTCRCAISLINERRVHDSEKDAGLAIKTSSEIMESKADVETAATGNCPCLLLSKARSLNFHQRLEQQSCLCKINRQRNSCGT</sequence>
<dbReference type="Pfam" id="PF17963">
    <property type="entry name" value="Big_9"/>
    <property type="match status" value="1"/>
</dbReference>
<dbReference type="Gene3D" id="2.60.40.3440">
    <property type="match status" value="1"/>
</dbReference>
<keyword evidence="3" id="KW-0812">Transmembrane</keyword>
<dbReference type="PANTHER" id="PTHR38537:SF8">
    <property type="entry name" value="FILAMIN-A"/>
    <property type="match status" value="1"/>
</dbReference>
<evidence type="ECO:0000256" key="4">
    <source>
        <dbReference type="SAM" id="SignalP"/>
    </source>
</evidence>
<dbReference type="Gramene" id="AUR62032020-RA">
    <property type="protein sequence ID" value="AUR62032020-RA:cds"/>
    <property type="gene ID" value="AUR62032020"/>
</dbReference>
<dbReference type="OMA" id="MLMQFWQ"/>
<dbReference type="GO" id="GO:0048235">
    <property type="term" value="P:pollen sperm cell differentiation"/>
    <property type="evidence" value="ECO:0007669"/>
    <property type="project" value="TreeGrafter"/>
</dbReference>
<dbReference type="Pfam" id="PF00630">
    <property type="entry name" value="Filamin"/>
    <property type="match status" value="1"/>
</dbReference>
<dbReference type="Gene3D" id="2.60.40.10">
    <property type="entry name" value="Immunoglobulins"/>
    <property type="match status" value="3"/>
</dbReference>
<protein>
    <recommendedName>
        <fullName evidence="5">GEX2 N-terminal Ig-like domain-containing protein</fullName>
    </recommendedName>
</protein>
<dbReference type="GO" id="GO:0051015">
    <property type="term" value="F:actin filament binding"/>
    <property type="evidence" value="ECO:0007669"/>
    <property type="project" value="InterPro"/>
</dbReference>
<dbReference type="InterPro" id="IPR056434">
    <property type="entry name" value="Ig_GEX2_N"/>
</dbReference>
<feature type="transmembrane region" description="Helical" evidence="3">
    <location>
        <begin position="1046"/>
        <end position="1068"/>
    </location>
</feature>
<dbReference type="PANTHER" id="PTHR38537">
    <property type="entry name" value="JITTERBUG, ISOFORM N"/>
    <property type="match status" value="1"/>
</dbReference>
<evidence type="ECO:0000313" key="7">
    <source>
        <dbReference type="Proteomes" id="UP000596660"/>
    </source>
</evidence>
<feature type="domain" description="GEX2 N-terminal Ig-like" evidence="5">
    <location>
        <begin position="29"/>
        <end position="128"/>
    </location>
</feature>
<name>A0A803MM58_CHEQI</name>
<evidence type="ECO:0000259" key="5">
    <source>
        <dbReference type="Pfam" id="PF23616"/>
    </source>
</evidence>
<dbReference type="Proteomes" id="UP000596660">
    <property type="component" value="Unplaced"/>
</dbReference>
<dbReference type="InterPro" id="IPR014756">
    <property type="entry name" value="Ig_E-set"/>
</dbReference>
<dbReference type="InterPro" id="IPR013783">
    <property type="entry name" value="Ig-like_fold"/>
</dbReference>
<dbReference type="PROSITE" id="PS50194">
    <property type="entry name" value="FILAMIN_REPEAT"/>
    <property type="match status" value="2"/>
</dbReference>
<dbReference type="SUPFAM" id="SSF81296">
    <property type="entry name" value="E set domains"/>
    <property type="match status" value="3"/>
</dbReference>
<organism evidence="6 7">
    <name type="scientific">Chenopodium quinoa</name>
    <name type="common">Quinoa</name>
    <dbReference type="NCBI Taxonomy" id="63459"/>
    <lineage>
        <taxon>Eukaryota</taxon>
        <taxon>Viridiplantae</taxon>
        <taxon>Streptophyta</taxon>
        <taxon>Embryophyta</taxon>
        <taxon>Tracheophyta</taxon>
        <taxon>Spermatophyta</taxon>
        <taxon>Magnoliopsida</taxon>
        <taxon>eudicotyledons</taxon>
        <taxon>Gunneridae</taxon>
        <taxon>Pentapetalae</taxon>
        <taxon>Caryophyllales</taxon>
        <taxon>Chenopodiaceae</taxon>
        <taxon>Chenopodioideae</taxon>
        <taxon>Atripliceae</taxon>
        <taxon>Chenopodium</taxon>
    </lineage>
</organism>